<evidence type="ECO:0000256" key="1">
    <source>
        <dbReference type="SAM" id="MobiDB-lite"/>
    </source>
</evidence>
<dbReference type="Proteomes" id="UP001277803">
    <property type="component" value="Unassembled WGS sequence"/>
</dbReference>
<evidence type="ECO:0000313" key="3">
    <source>
        <dbReference type="Proteomes" id="UP001277803"/>
    </source>
</evidence>
<sequence>MAEIAGVLKLKDTQNEDADNRFAESSTSFGVLGGKKKQPENFKETSLLVDVRIGRVKRRRGRHARKE</sequence>
<feature type="region of interest" description="Disordered" evidence="1">
    <location>
        <begin position="15"/>
        <end position="39"/>
    </location>
</feature>
<name>A0AB35SCD1_BIFLN</name>
<dbReference type="EMBL" id="JAWLRA010000035">
    <property type="protein sequence ID" value="MDW3127258.1"/>
    <property type="molecule type" value="Genomic_DNA"/>
</dbReference>
<comment type="caution">
    <text evidence="2">The sequence shown here is derived from an EMBL/GenBank/DDBJ whole genome shotgun (WGS) entry which is preliminary data.</text>
</comment>
<reference evidence="2" key="1">
    <citation type="submission" date="2023-10" db="EMBL/GenBank/DDBJ databases">
        <title>Rapid discrimination of Bifidobacterium longum Subspecies based on MALDI-TOF MS and Machine Learning.</title>
        <authorList>
            <person name="Chen J."/>
        </authorList>
    </citation>
    <scope>NUCLEOTIDE SEQUENCE</scope>
    <source>
        <strain evidence="2">YGMCC0039</strain>
    </source>
</reference>
<evidence type="ECO:0000313" key="2">
    <source>
        <dbReference type="EMBL" id="MDW3127258.1"/>
    </source>
</evidence>
<dbReference type="RefSeq" id="WP_156603996.1">
    <property type="nucleotide sequence ID" value="NZ_CACRSV010000013.1"/>
</dbReference>
<proteinExistence type="predicted"/>
<protein>
    <submittedName>
        <fullName evidence="2">Uncharacterized protein</fullName>
    </submittedName>
</protein>
<dbReference type="AlphaFoldDB" id="A0AB35SCD1"/>
<gene>
    <name evidence="2" type="ORF">RS890_09310</name>
</gene>
<accession>A0AB35SCD1</accession>
<organism evidence="2 3">
    <name type="scientific">Bifidobacterium longum</name>
    <dbReference type="NCBI Taxonomy" id="216816"/>
    <lineage>
        <taxon>Bacteria</taxon>
        <taxon>Bacillati</taxon>
        <taxon>Actinomycetota</taxon>
        <taxon>Actinomycetes</taxon>
        <taxon>Bifidobacteriales</taxon>
        <taxon>Bifidobacteriaceae</taxon>
        <taxon>Bifidobacterium</taxon>
    </lineage>
</organism>